<dbReference type="PANTHER" id="PTHR33490:SF6">
    <property type="entry name" value="SLL1049 PROTEIN"/>
    <property type="match status" value="1"/>
</dbReference>
<keyword evidence="1" id="KW-0472">Membrane</keyword>
<gene>
    <name evidence="3" type="ORF">A3C26_01710</name>
</gene>
<reference evidence="3 4" key="1">
    <citation type="journal article" date="2016" name="Nat. Commun.">
        <title>Thousands of microbial genomes shed light on interconnected biogeochemical processes in an aquifer system.</title>
        <authorList>
            <person name="Anantharaman K."/>
            <person name="Brown C.T."/>
            <person name="Hug L.A."/>
            <person name="Sharon I."/>
            <person name="Castelle C.J."/>
            <person name="Probst A.J."/>
            <person name="Thomas B.C."/>
            <person name="Singh A."/>
            <person name="Wilkins M.J."/>
            <person name="Karaoz U."/>
            <person name="Brodie E.L."/>
            <person name="Williams K.H."/>
            <person name="Hubbard S.S."/>
            <person name="Banfield J.F."/>
        </authorList>
    </citation>
    <scope>NUCLEOTIDE SEQUENCE [LARGE SCALE GENOMIC DNA]</scope>
</reference>
<name>A0A1F5JAW2_9BACT</name>
<dbReference type="PANTHER" id="PTHR33490">
    <property type="entry name" value="BLR5614 PROTEIN-RELATED"/>
    <property type="match status" value="1"/>
</dbReference>
<dbReference type="Gene3D" id="3.10.620.30">
    <property type="match status" value="1"/>
</dbReference>
<evidence type="ECO:0000259" key="2">
    <source>
        <dbReference type="SMART" id="SM00460"/>
    </source>
</evidence>
<dbReference type="EMBL" id="MFCX01000022">
    <property type="protein sequence ID" value="OGE25660.1"/>
    <property type="molecule type" value="Genomic_DNA"/>
</dbReference>
<accession>A0A1F5JAW2</accession>
<dbReference type="Proteomes" id="UP000177042">
    <property type="component" value="Unassembled WGS sequence"/>
</dbReference>
<sequence>MLIRILILFSLLFIQVFLPRVHAAEKEEFTTSYDVVFDVGTDGITTVTEKINLKNLTSKYYANEFKLNLGAAQVYGLKAFDAGGAMKVDLEQQDNSAAIRVKFNQQVAGIGKTLPWTLQFKTKDFVQNLGKVWEIRAPKVSSGANLENYNLTVSVPAQFGEPTLINPTPKSQISSGNKIFLTFGKDQLITSGISATFGSSQLFDFDLTYHLQNNNLIPILTNIAIPPDTAYQDVIIQRIEPKPLNVTLDDDGNYLVWFRLSRGQNLDIKVSGSSKLYAFSKVKNPTLDSKLRDKYTKADKYWEKDHPQIQAKLDEILGDNPDLNTAEKAKLIYQYVVSFLKYDPSRLSDSNIERLGAVTVLTNPAKAVCMEFTDLFIALTRAAGIPARELNGFAYTSSTALRPLSLTKDVLHSWPQYWDEEKGWLMVDPTWENTTGGVDYFNKLDLNHFVFVTKGLSSEGPIPAGSYKYRGGDSNDVTVELSDNDFLGKPQLDVEIESPNPIWAGFPMKIKVKVSNMGNAFYPTGRLSAVSNKLMLPDSESRNMGPIPAFGTASFDLNIKTKSLFDSFSDQLILMIGSQSYTKDITVKPLVTIGAIFLIGLIYFAVLGINVYKIRFLPKRKH</sequence>
<dbReference type="AlphaFoldDB" id="A0A1F5JAW2"/>
<dbReference type="InterPro" id="IPR002931">
    <property type="entry name" value="Transglutaminase-like"/>
</dbReference>
<feature type="domain" description="Transglutaminase-like" evidence="2">
    <location>
        <begin position="361"/>
        <end position="431"/>
    </location>
</feature>
<dbReference type="Pfam" id="PF01841">
    <property type="entry name" value="Transglut_core"/>
    <property type="match status" value="1"/>
</dbReference>
<evidence type="ECO:0000313" key="4">
    <source>
        <dbReference type="Proteomes" id="UP000177042"/>
    </source>
</evidence>
<comment type="caution">
    <text evidence="3">The sequence shown here is derived from an EMBL/GenBank/DDBJ whole genome shotgun (WGS) entry which is preliminary data.</text>
</comment>
<feature type="transmembrane region" description="Helical" evidence="1">
    <location>
        <begin position="590"/>
        <end position="612"/>
    </location>
</feature>
<proteinExistence type="predicted"/>
<organism evidence="3 4">
    <name type="scientific">Candidatus Daviesbacteria bacterium RIFCSPHIGHO2_02_FULL_39_12</name>
    <dbReference type="NCBI Taxonomy" id="1797770"/>
    <lineage>
        <taxon>Bacteria</taxon>
        <taxon>Candidatus Daviesiibacteriota</taxon>
    </lineage>
</organism>
<keyword evidence="1" id="KW-1133">Transmembrane helix</keyword>
<dbReference type="SMART" id="SM00460">
    <property type="entry name" value="TGc"/>
    <property type="match status" value="1"/>
</dbReference>
<dbReference type="InterPro" id="IPR038765">
    <property type="entry name" value="Papain-like_cys_pep_sf"/>
</dbReference>
<protein>
    <recommendedName>
        <fullName evidence="2">Transglutaminase-like domain-containing protein</fullName>
    </recommendedName>
</protein>
<evidence type="ECO:0000313" key="3">
    <source>
        <dbReference type="EMBL" id="OGE25660.1"/>
    </source>
</evidence>
<dbReference type="SUPFAM" id="SSF54001">
    <property type="entry name" value="Cysteine proteinases"/>
    <property type="match status" value="1"/>
</dbReference>
<keyword evidence="1" id="KW-0812">Transmembrane</keyword>
<evidence type="ECO:0000256" key="1">
    <source>
        <dbReference type="SAM" id="Phobius"/>
    </source>
</evidence>